<dbReference type="EMBL" id="CP042425">
    <property type="protein sequence ID" value="QEL13779.1"/>
    <property type="molecule type" value="Genomic_DNA"/>
</dbReference>
<dbReference type="OrthoDB" id="9794382at2"/>
<organism evidence="2 3">
    <name type="scientific">Limnoglobus roseus</name>
    <dbReference type="NCBI Taxonomy" id="2598579"/>
    <lineage>
        <taxon>Bacteria</taxon>
        <taxon>Pseudomonadati</taxon>
        <taxon>Planctomycetota</taxon>
        <taxon>Planctomycetia</taxon>
        <taxon>Gemmatales</taxon>
        <taxon>Gemmataceae</taxon>
        <taxon>Limnoglobus</taxon>
    </lineage>
</organism>
<dbReference type="GO" id="GO:0007165">
    <property type="term" value="P:signal transduction"/>
    <property type="evidence" value="ECO:0007669"/>
    <property type="project" value="InterPro"/>
</dbReference>
<proteinExistence type="predicted"/>
<dbReference type="Proteomes" id="UP000324974">
    <property type="component" value="Chromosome"/>
</dbReference>
<dbReference type="Pfam" id="PF01584">
    <property type="entry name" value="CheW"/>
    <property type="match status" value="1"/>
</dbReference>
<reference evidence="3" key="1">
    <citation type="submission" date="2019-08" db="EMBL/GenBank/DDBJ databases">
        <title>Limnoglobus roseus gen. nov., sp. nov., a novel freshwater planctomycete with a giant genome from the family Gemmataceae.</title>
        <authorList>
            <person name="Kulichevskaya I.S."/>
            <person name="Naumoff D.G."/>
            <person name="Miroshnikov K."/>
            <person name="Ivanova A."/>
            <person name="Philippov D.A."/>
            <person name="Hakobyan A."/>
            <person name="Rijpstra I.C."/>
            <person name="Sinninghe Damste J.S."/>
            <person name="Liesack W."/>
            <person name="Dedysh S.N."/>
        </authorList>
    </citation>
    <scope>NUCLEOTIDE SEQUENCE [LARGE SCALE GENOMIC DNA]</scope>
    <source>
        <strain evidence="3">PX52</strain>
    </source>
</reference>
<dbReference type="PANTHER" id="PTHR22617">
    <property type="entry name" value="CHEMOTAXIS SENSOR HISTIDINE KINASE-RELATED"/>
    <property type="match status" value="1"/>
</dbReference>
<dbReference type="AlphaFoldDB" id="A0A5C1A3Y4"/>
<dbReference type="SMART" id="SM00260">
    <property type="entry name" value="CheW"/>
    <property type="match status" value="1"/>
</dbReference>
<dbReference type="GO" id="GO:0005829">
    <property type="term" value="C:cytosol"/>
    <property type="evidence" value="ECO:0007669"/>
    <property type="project" value="TreeGrafter"/>
</dbReference>
<dbReference type="InterPro" id="IPR002545">
    <property type="entry name" value="CheW-lke_dom"/>
</dbReference>
<gene>
    <name evidence="2" type="ORF">PX52LOC_00637</name>
</gene>
<dbReference type="PANTHER" id="PTHR22617:SF23">
    <property type="entry name" value="CHEMOTAXIS PROTEIN CHEW"/>
    <property type="match status" value="1"/>
</dbReference>
<accession>A0A5C1A3Y4</accession>
<dbReference type="InterPro" id="IPR039315">
    <property type="entry name" value="CheW"/>
</dbReference>
<dbReference type="Gene3D" id="2.30.30.40">
    <property type="entry name" value="SH3 Domains"/>
    <property type="match status" value="1"/>
</dbReference>
<evidence type="ECO:0000313" key="2">
    <source>
        <dbReference type="EMBL" id="QEL13779.1"/>
    </source>
</evidence>
<name>A0A5C1A3Y4_9BACT</name>
<dbReference type="GO" id="GO:0006935">
    <property type="term" value="P:chemotaxis"/>
    <property type="evidence" value="ECO:0007669"/>
    <property type="project" value="InterPro"/>
</dbReference>
<protein>
    <submittedName>
        <fullName evidence="2">Chemotaxis protein CheW</fullName>
    </submittedName>
</protein>
<dbReference type="RefSeq" id="WP_149108719.1">
    <property type="nucleotide sequence ID" value="NZ_CP042425.1"/>
</dbReference>
<dbReference type="KEGG" id="lrs:PX52LOC_00637"/>
<dbReference type="PROSITE" id="PS50851">
    <property type="entry name" value="CHEW"/>
    <property type="match status" value="1"/>
</dbReference>
<sequence>MTADQFCTFTLAGQHFGIIVDDVQEVIRHRPGSRVPLAPAAVVGLMNLRGRIVPVIDLRTRLALPPQPAGAEPFNVVVRTKDGPKALVVDDIGDVLTLDEGTFEPTPGTVRGPAGELVRGAHKLADRLLLILDVPKVLTYAPAAAG</sequence>
<dbReference type="SUPFAM" id="SSF50341">
    <property type="entry name" value="CheW-like"/>
    <property type="match status" value="1"/>
</dbReference>
<dbReference type="Gene3D" id="2.40.50.180">
    <property type="entry name" value="CheA-289, Domain 4"/>
    <property type="match status" value="1"/>
</dbReference>
<evidence type="ECO:0000259" key="1">
    <source>
        <dbReference type="PROSITE" id="PS50851"/>
    </source>
</evidence>
<dbReference type="InterPro" id="IPR036061">
    <property type="entry name" value="CheW-like_dom_sf"/>
</dbReference>
<evidence type="ECO:0000313" key="3">
    <source>
        <dbReference type="Proteomes" id="UP000324974"/>
    </source>
</evidence>
<keyword evidence="3" id="KW-1185">Reference proteome</keyword>
<feature type="domain" description="CheW-like" evidence="1">
    <location>
        <begin position="3"/>
        <end position="143"/>
    </location>
</feature>